<name>A0ABP9H336_9ACTN</name>
<evidence type="ECO:0000256" key="5">
    <source>
        <dbReference type="ARBA" id="ARBA00023163"/>
    </source>
</evidence>
<gene>
    <name evidence="8" type="ORF">GCM10023205_25420</name>
</gene>
<dbReference type="EMBL" id="BAABHS010000007">
    <property type="protein sequence ID" value="GAA4960949.1"/>
    <property type="molecule type" value="Genomic_DNA"/>
</dbReference>
<dbReference type="InterPro" id="IPR007627">
    <property type="entry name" value="RNA_pol_sigma70_r2"/>
</dbReference>
<dbReference type="Proteomes" id="UP001500466">
    <property type="component" value="Unassembled WGS sequence"/>
</dbReference>
<dbReference type="SUPFAM" id="SSF88946">
    <property type="entry name" value="Sigma2 domain of RNA polymerase sigma factors"/>
    <property type="match status" value="1"/>
</dbReference>
<dbReference type="Gene3D" id="1.10.1740.10">
    <property type="match status" value="1"/>
</dbReference>
<evidence type="ECO:0008006" key="10">
    <source>
        <dbReference type="Google" id="ProtNLM"/>
    </source>
</evidence>
<feature type="domain" description="RNA polymerase sigma-70 region 2" evidence="6">
    <location>
        <begin position="50"/>
        <end position="110"/>
    </location>
</feature>
<dbReference type="RefSeq" id="WP_345675505.1">
    <property type="nucleotide sequence ID" value="NZ_BAABHS010000007.1"/>
</dbReference>
<evidence type="ECO:0000259" key="7">
    <source>
        <dbReference type="Pfam" id="PF08281"/>
    </source>
</evidence>
<feature type="domain" description="RNA polymerase sigma factor 70 region 4 type 2" evidence="7">
    <location>
        <begin position="140"/>
        <end position="187"/>
    </location>
</feature>
<dbReference type="PANTHER" id="PTHR43133">
    <property type="entry name" value="RNA POLYMERASE ECF-TYPE SIGMA FACTO"/>
    <property type="match status" value="1"/>
</dbReference>
<evidence type="ECO:0000259" key="6">
    <source>
        <dbReference type="Pfam" id="PF04542"/>
    </source>
</evidence>
<reference evidence="9" key="1">
    <citation type="journal article" date="2019" name="Int. J. Syst. Evol. Microbiol.">
        <title>The Global Catalogue of Microorganisms (GCM) 10K type strain sequencing project: providing services to taxonomists for standard genome sequencing and annotation.</title>
        <authorList>
            <consortium name="The Broad Institute Genomics Platform"/>
            <consortium name="The Broad Institute Genome Sequencing Center for Infectious Disease"/>
            <person name="Wu L."/>
            <person name="Ma J."/>
        </authorList>
    </citation>
    <scope>NUCLEOTIDE SEQUENCE [LARGE SCALE GENOMIC DNA]</scope>
    <source>
        <strain evidence="9">JCM 17986</strain>
    </source>
</reference>
<organism evidence="8 9">
    <name type="scientific">Yinghuangia aomiensis</name>
    <dbReference type="NCBI Taxonomy" id="676205"/>
    <lineage>
        <taxon>Bacteria</taxon>
        <taxon>Bacillati</taxon>
        <taxon>Actinomycetota</taxon>
        <taxon>Actinomycetes</taxon>
        <taxon>Kitasatosporales</taxon>
        <taxon>Streptomycetaceae</taxon>
        <taxon>Yinghuangia</taxon>
    </lineage>
</organism>
<sequence length="202" mass="22414">MPGCAPPIAAVPVVTPHLRLTGDTPEANFTVGCATADDEFAAVAQHVGELPALVGFVRRRFPDLASEAEDIVQDTFVAVRHRIAHVDNPVAYLYEVARRRAYTVWNKRNRVVLASDGYDECLRIQAAVDPAPTAARTVDFDAFVRTLPRQEQRVAVCQYVYRMTVSEIAKAMNVKEGTVKSWQNRIRNRARAMYGEAKVVSA</sequence>
<dbReference type="InterPro" id="IPR014284">
    <property type="entry name" value="RNA_pol_sigma-70_dom"/>
</dbReference>
<keyword evidence="4" id="KW-0238">DNA-binding</keyword>
<evidence type="ECO:0000313" key="8">
    <source>
        <dbReference type="EMBL" id="GAA4960949.1"/>
    </source>
</evidence>
<keyword evidence="2" id="KW-0805">Transcription regulation</keyword>
<keyword evidence="5" id="KW-0804">Transcription</keyword>
<dbReference type="InterPro" id="IPR013324">
    <property type="entry name" value="RNA_pol_sigma_r3/r4-like"/>
</dbReference>
<accession>A0ABP9H336</accession>
<dbReference type="PANTHER" id="PTHR43133:SF8">
    <property type="entry name" value="RNA POLYMERASE SIGMA FACTOR HI_1459-RELATED"/>
    <property type="match status" value="1"/>
</dbReference>
<keyword evidence="9" id="KW-1185">Reference proteome</keyword>
<dbReference type="InterPro" id="IPR013325">
    <property type="entry name" value="RNA_pol_sigma_r2"/>
</dbReference>
<comment type="similarity">
    <text evidence="1">Belongs to the sigma-70 factor family. ECF subfamily.</text>
</comment>
<evidence type="ECO:0000256" key="2">
    <source>
        <dbReference type="ARBA" id="ARBA00023015"/>
    </source>
</evidence>
<keyword evidence="3" id="KW-0731">Sigma factor</keyword>
<dbReference type="Gene3D" id="1.10.10.10">
    <property type="entry name" value="Winged helix-like DNA-binding domain superfamily/Winged helix DNA-binding domain"/>
    <property type="match status" value="1"/>
</dbReference>
<dbReference type="InterPro" id="IPR013249">
    <property type="entry name" value="RNA_pol_sigma70_r4_t2"/>
</dbReference>
<dbReference type="Pfam" id="PF04542">
    <property type="entry name" value="Sigma70_r2"/>
    <property type="match status" value="1"/>
</dbReference>
<dbReference type="InterPro" id="IPR036388">
    <property type="entry name" value="WH-like_DNA-bd_sf"/>
</dbReference>
<dbReference type="Pfam" id="PF08281">
    <property type="entry name" value="Sigma70_r4_2"/>
    <property type="match status" value="1"/>
</dbReference>
<comment type="caution">
    <text evidence="8">The sequence shown here is derived from an EMBL/GenBank/DDBJ whole genome shotgun (WGS) entry which is preliminary data.</text>
</comment>
<dbReference type="NCBIfam" id="TIGR02937">
    <property type="entry name" value="sigma70-ECF"/>
    <property type="match status" value="1"/>
</dbReference>
<evidence type="ECO:0000256" key="4">
    <source>
        <dbReference type="ARBA" id="ARBA00023125"/>
    </source>
</evidence>
<dbReference type="InterPro" id="IPR039425">
    <property type="entry name" value="RNA_pol_sigma-70-like"/>
</dbReference>
<evidence type="ECO:0000256" key="3">
    <source>
        <dbReference type="ARBA" id="ARBA00023082"/>
    </source>
</evidence>
<proteinExistence type="inferred from homology"/>
<protein>
    <recommendedName>
        <fullName evidence="10">RNA polymerase sigma-70 factor, ECF subfamily</fullName>
    </recommendedName>
</protein>
<evidence type="ECO:0000313" key="9">
    <source>
        <dbReference type="Proteomes" id="UP001500466"/>
    </source>
</evidence>
<evidence type="ECO:0000256" key="1">
    <source>
        <dbReference type="ARBA" id="ARBA00010641"/>
    </source>
</evidence>
<dbReference type="SUPFAM" id="SSF88659">
    <property type="entry name" value="Sigma3 and sigma4 domains of RNA polymerase sigma factors"/>
    <property type="match status" value="1"/>
</dbReference>